<feature type="transmembrane region" description="Helical" evidence="1">
    <location>
        <begin position="166"/>
        <end position="189"/>
    </location>
</feature>
<dbReference type="Proteomes" id="UP000053268">
    <property type="component" value="Unassembled WGS sequence"/>
</dbReference>
<organism evidence="2 3">
    <name type="scientific">Papilio xuthus</name>
    <name type="common">Asian swallowtail butterfly</name>
    <dbReference type="NCBI Taxonomy" id="66420"/>
    <lineage>
        <taxon>Eukaryota</taxon>
        <taxon>Metazoa</taxon>
        <taxon>Ecdysozoa</taxon>
        <taxon>Arthropoda</taxon>
        <taxon>Hexapoda</taxon>
        <taxon>Insecta</taxon>
        <taxon>Pterygota</taxon>
        <taxon>Neoptera</taxon>
        <taxon>Endopterygota</taxon>
        <taxon>Lepidoptera</taxon>
        <taxon>Glossata</taxon>
        <taxon>Ditrysia</taxon>
        <taxon>Papilionoidea</taxon>
        <taxon>Papilionidae</taxon>
        <taxon>Papilioninae</taxon>
        <taxon>Papilio</taxon>
    </lineage>
</organism>
<reference evidence="2 3" key="1">
    <citation type="journal article" date="2015" name="Nat. Commun.">
        <title>Outbred genome sequencing and CRISPR/Cas9 gene editing in butterflies.</title>
        <authorList>
            <person name="Li X."/>
            <person name="Fan D."/>
            <person name="Zhang W."/>
            <person name="Liu G."/>
            <person name="Zhang L."/>
            <person name="Zhao L."/>
            <person name="Fang X."/>
            <person name="Chen L."/>
            <person name="Dong Y."/>
            <person name="Chen Y."/>
            <person name="Ding Y."/>
            <person name="Zhao R."/>
            <person name="Feng M."/>
            <person name="Zhu Y."/>
            <person name="Feng Y."/>
            <person name="Jiang X."/>
            <person name="Zhu D."/>
            <person name="Xiang H."/>
            <person name="Feng X."/>
            <person name="Li S."/>
            <person name="Wang J."/>
            <person name="Zhang G."/>
            <person name="Kronforst M.R."/>
            <person name="Wang W."/>
        </authorList>
    </citation>
    <scope>NUCLEOTIDE SEQUENCE [LARGE SCALE GENOMIC DNA]</scope>
    <source>
        <strain evidence="2">Ya'a_city_454_Px</strain>
        <tissue evidence="2">Whole body</tissue>
    </source>
</reference>
<dbReference type="AlphaFoldDB" id="A0A194PCL8"/>
<dbReference type="EMBL" id="KQ459606">
    <property type="protein sequence ID" value="KPI90947.1"/>
    <property type="molecule type" value="Genomic_DNA"/>
</dbReference>
<evidence type="ECO:0000313" key="2">
    <source>
        <dbReference type="EMBL" id="KPI90947.1"/>
    </source>
</evidence>
<evidence type="ECO:0000313" key="3">
    <source>
        <dbReference type="Proteomes" id="UP000053268"/>
    </source>
</evidence>
<keyword evidence="1" id="KW-0472">Membrane</keyword>
<feature type="transmembrane region" description="Helical" evidence="1">
    <location>
        <begin position="112"/>
        <end position="133"/>
    </location>
</feature>
<keyword evidence="1" id="KW-0812">Transmembrane</keyword>
<gene>
    <name evidence="2" type="ORF">RR46_14451</name>
</gene>
<keyword evidence="3" id="KW-1185">Reference proteome</keyword>
<evidence type="ECO:0000256" key="1">
    <source>
        <dbReference type="SAM" id="Phobius"/>
    </source>
</evidence>
<sequence length="364" mass="41574">MTRLKHSLYCSSVHTLACRGLMISGGVDNCIIIFCPHPRLVMGNPTIILAPMGSHEPDQCTCSQYSSIYNSIKFYESPGNSRYKKKAKWYWPELHLYCGVCKLRTGLYIRSIICLVFYIIATVINIFMVYYIVEGGRFLFSMDMSALEDYFEVNLTDDKLERAKKIYTLVVAYLVLWCAFKMIYILSLVSTIYAMYKYCSVFEGYNLLALSSEYKQLKGKSKLIINLPNTTNVEQPTVASNPISGNISNELNHCQTCTCYEPMLPSTSESVTANVTSQCLYVEEKEVNIKDVEIIFNQDQLLPHSSCILETNIRPIRPTVLELPPYLEENEVKKEKELPDMVVIYDQNQLNICGSPVIESQENR</sequence>
<keyword evidence="1" id="KW-1133">Transmembrane helix</keyword>
<protein>
    <submittedName>
        <fullName evidence="2">Uncharacterized protein</fullName>
    </submittedName>
</protein>
<proteinExistence type="predicted"/>
<name>A0A194PCL8_PAPXU</name>
<accession>A0A194PCL8</accession>